<keyword evidence="1" id="KW-0805">Transcription regulation</keyword>
<dbReference type="PANTHER" id="PTHR47894:SF4">
    <property type="entry name" value="HTH-TYPE TRANSCRIPTIONAL REGULATOR GADX"/>
    <property type="match status" value="1"/>
</dbReference>
<proteinExistence type="predicted"/>
<keyword evidence="3" id="KW-0804">Transcription</keyword>
<dbReference type="STRING" id="1216006.VA7868_02414"/>
<reference evidence="5 6" key="1">
    <citation type="submission" date="2016-11" db="EMBL/GenBank/DDBJ databases">
        <authorList>
            <person name="Jaros S."/>
            <person name="Januszkiewicz K."/>
            <person name="Wedrychowicz H."/>
        </authorList>
    </citation>
    <scope>NUCLEOTIDE SEQUENCE [LARGE SCALE GENOMIC DNA]</scope>
    <source>
        <strain evidence="5 6">CECT 7868</strain>
    </source>
</reference>
<sequence length="354" mass="40391">MQKTVVSHQHITSALSQRLSANQGVLSAAATGLDDFITRVGGNADQILGCCDVDPEIIVSPTQSIKLVNYCRVLEEAASQADYDNFGLHYGKQFQPQSLGLIGYIGLCSATLEEALRNVACAFHWHQHDTFVQLTDMKDCWRFDYQIRHGAIICRRQDAELTLGMIMNLIRSATGVKWAPREVHFEHPRPEQWHDHCKVFDAPVYFDQPYNSLIIPKTDVVRPMPNHDPMLLSVMLDALQHLNTTSYRQNIVEQTRAQIQISLIHGEPDLEATADQLGMSRWSLQRRLQQENITFSRLVDHVRCELATHYLKQQKLPISEMGMLLGYSETSAFSRAFKRWFGVSPRQFRQHMSG</sequence>
<evidence type="ECO:0000313" key="5">
    <source>
        <dbReference type="EMBL" id="SHI20301.1"/>
    </source>
</evidence>
<dbReference type="GO" id="GO:0005829">
    <property type="term" value="C:cytosol"/>
    <property type="evidence" value="ECO:0007669"/>
    <property type="project" value="TreeGrafter"/>
</dbReference>
<evidence type="ECO:0000313" key="6">
    <source>
        <dbReference type="Proteomes" id="UP000184608"/>
    </source>
</evidence>
<protein>
    <submittedName>
        <fullName evidence="5">HTH-type transcriptional regulator VirS</fullName>
    </submittedName>
</protein>
<dbReference type="Pfam" id="PF12833">
    <property type="entry name" value="HTH_18"/>
    <property type="match status" value="1"/>
</dbReference>
<dbReference type="InterPro" id="IPR018060">
    <property type="entry name" value="HTH_AraC"/>
</dbReference>
<dbReference type="InterPro" id="IPR009057">
    <property type="entry name" value="Homeodomain-like_sf"/>
</dbReference>
<keyword evidence="2" id="KW-0238">DNA-binding</keyword>
<gene>
    <name evidence="5" type="primary">virS</name>
    <name evidence="5" type="ORF">VA7868_02414</name>
</gene>
<dbReference type="Pfam" id="PF12625">
    <property type="entry name" value="Arabinose_bd"/>
    <property type="match status" value="1"/>
</dbReference>
<dbReference type="PROSITE" id="PS01124">
    <property type="entry name" value="HTH_ARAC_FAMILY_2"/>
    <property type="match status" value="1"/>
</dbReference>
<accession>A0A1M5Z7X5</accession>
<evidence type="ECO:0000256" key="3">
    <source>
        <dbReference type="ARBA" id="ARBA00023163"/>
    </source>
</evidence>
<dbReference type="InterPro" id="IPR032687">
    <property type="entry name" value="AraC-type_N"/>
</dbReference>
<feature type="domain" description="HTH araC/xylS-type" evidence="4">
    <location>
        <begin position="253"/>
        <end position="351"/>
    </location>
</feature>
<dbReference type="InterPro" id="IPR020449">
    <property type="entry name" value="Tscrpt_reg_AraC-type_HTH"/>
</dbReference>
<dbReference type="SUPFAM" id="SSF46689">
    <property type="entry name" value="Homeodomain-like"/>
    <property type="match status" value="1"/>
</dbReference>
<organism evidence="5 6">
    <name type="scientific">Vibrio aerogenes CECT 7868</name>
    <dbReference type="NCBI Taxonomy" id="1216006"/>
    <lineage>
        <taxon>Bacteria</taxon>
        <taxon>Pseudomonadati</taxon>
        <taxon>Pseudomonadota</taxon>
        <taxon>Gammaproteobacteria</taxon>
        <taxon>Vibrionales</taxon>
        <taxon>Vibrionaceae</taxon>
        <taxon>Vibrio</taxon>
    </lineage>
</organism>
<dbReference type="PRINTS" id="PR00032">
    <property type="entry name" value="HTHARAC"/>
</dbReference>
<evidence type="ECO:0000259" key="4">
    <source>
        <dbReference type="PROSITE" id="PS01124"/>
    </source>
</evidence>
<dbReference type="PANTHER" id="PTHR47894">
    <property type="entry name" value="HTH-TYPE TRANSCRIPTIONAL REGULATOR GADX"/>
    <property type="match status" value="1"/>
</dbReference>
<keyword evidence="6" id="KW-1185">Reference proteome</keyword>
<dbReference type="RefSeq" id="WP_073604074.1">
    <property type="nucleotide sequence ID" value="NZ_FQXZ01000023.1"/>
</dbReference>
<evidence type="ECO:0000256" key="1">
    <source>
        <dbReference type="ARBA" id="ARBA00023015"/>
    </source>
</evidence>
<dbReference type="Proteomes" id="UP000184608">
    <property type="component" value="Unassembled WGS sequence"/>
</dbReference>
<dbReference type="AlphaFoldDB" id="A0A1M5Z7X5"/>
<dbReference type="OrthoDB" id="6396588at2"/>
<dbReference type="SMART" id="SM00342">
    <property type="entry name" value="HTH_ARAC"/>
    <property type="match status" value="1"/>
</dbReference>
<dbReference type="EMBL" id="FQXZ01000023">
    <property type="protein sequence ID" value="SHI20301.1"/>
    <property type="molecule type" value="Genomic_DNA"/>
</dbReference>
<name>A0A1M5Z7X5_9VIBR</name>
<dbReference type="Gene3D" id="1.10.10.60">
    <property type="entry name" value="Homeodomain-like"/>
    <property type="match status" value="1"/>
</dbReference>
<evidence type="ECO:0000256" key="2">
    <source>
        <dbReference type="ARBA" id="ARBA00023125"/>
    </source>
</evidence>
<dbReference type="GO" id="GO:0003700">
    <property type="term" value="F:DNA-binding transcription factor activity"/>
    <property type="evidence" value="ECO:0007669"/>
    <property type="project" value="InterPro"/>
</dbReference>
<dbReference type="GO" id="GO:0000976">
    <property type="term" value="F:transcription cis-regulatory region binding"/>
    <property type="evidence" value="ECO:0007669"/>
    <property type="project" value="TreeGrafter"/>
</dbReference>